<name>A0A8S5M6C9_9CAUD</name>
<proteinExistence type="predicted"/>
<sequence>MKYKECIKKIGLKNVILYEMFYVLEIILNLPYLMLRGIAIIYDNILEFIVFITEKQQNLLARIFRKTRIINLNKLSKRIDDFRVKTIKELKK</sequence>
<keyword evidence="1" id="KW-0812">Transmembrane</keyword>
<reference evidence="2" key="1">
    <citation type="journal article" date="2021" name="Proc. Natl. Acad. Sci. U.S.A.">
        <title>A Catalog of Tens of Thousands of Viruses from Human Metagenomes Reveals Hidden Associations with Chronic Diseases.</title>
        <authorList>
            <person name="Tisza M.J."/>
            <person name="Buck C.B."/>
        </authorList>
    </citation>
    <scope>NUCLEOTIDE SEQUENCE</scope>
    <source>
        <strain evidence="2">CtCL221</strain>
    </source>
</reference>
<organism evidence="2">
    <name type="scientific">Myoviridae sp. ctCL221</name>
    <dbReference type="NCBI Taxonomy" id="2826630"/>
    <lineage>
        <taxon>Viruses</taxon>
        <taxon>Duplodnaviria</taxon>
        <taxon>Heunggongvirae</taxon>
        <taxon>Uroviricota</taxon>
        <taxon>Caudoviricetes</taxon>
    </lineage>
</organism>
<keyword evidence="1" id="KW-1133">Transmembrane helix</keyword>
<protein>
    <submittedName>
        <fullName evidence="2">Uncharacterized protein</fullName>
    </submittedName>
</protein>
<evidence type="ECO:0000313" key="2">
    <source>
        <dbReference type="EMBL" id="DAD77778.1"/>
    </source>
</evidence>
<feature type="transmembrane region" description="Helical" evidence="1">
    <location>
        <begin position="21"/>
        <end position="42"/>
    </location>
</feature>
<keyword evidence="1" id="KW-0472">Membrane</keyword>
<dbReference type="EMBL" id="BK014833">
    <property type="protein sequence ID" value="DAD77778.1"/>
    <property type="molecule type" value="Genomic_DNA"/>
</dbReference>
<accession>A0A8S5M6C9</accession>
<evidence type="ECO:0000256" key="1">
    <source>
        <dbReference type="SAM" id="Phobius"/>
    </source>
</evidence>